<sequence length="481" mass="53152">SIRAPTIAPRVVIDDISFQWIGGNLDQLRCFWAAVTRFSEVAKELSIIIQLEKSCYIPSSSKVAVDCKKHGGARGLVCRRWIRNLGQDMWGTKKSRKLTSQRIAGITARRRRLSMLQKAAGKKVSVSTISIKRGPKQDVLSDRGLASSSLALYLVTQRSKDSDPIYMATCDLVCRYAATVWEKRAPLSQLHHAWAAITTKMVGWGKTCEDTNGESAQFVGPSYEAAHWCTRCCGQRRAARFKSMGSLGRFFGCEPVLDPEDDAEEAGNVPLGKLTGFYAYMRDGFELGVCLPCMPPTLPKVQGGLPVHLWGDWTTPKELLENAVFTGGSGLAPSIREIRRCRWAAVQFARQEIPIRAVFGPLPGPLQTVGRSERHAVLMAAKSCGSNLQCVFADLLALEAEANSWGPELESAAAVHAAIWRSLRAQPVRPTVIWIPAHKDVDDYFDKGLSPLLFLGNMRADWFARRGAEVHAAPKVYEECY</sequence>
<organism evidence="1 2">
    <name type="scientific">Prorocentrum cordatum</name>
    <dbReference type="NCBI Taxonomy" id="2364126"/>
    <lineage>
        <taxon>Eukaryota</taxon>
        <taxon>Sar</taxon>
        <taxon>Alveolata</taxon>
        <taxon>Dinophyceae</taxon>
        <taxon>Prorocentrales</taxon>
        <taxon>Prorocentraceae</taxon>
        <taxon>Prorocentrum</taxon>
    </lineage>
</organism>
<feature type="non-terminal residue" evidence="1">
    <location>
        <position position="481"/>
    </location>
</feature>
<feature type="non-terminal residue" evidence="1">
    <location>
        <position position="1"/>
    </location>
</feature>
<name>A0ABN9WK50_9DINO</name>
<dbReference type="EMBL" id="CAUYUJ010018685">
    <property type="protein sequence ID" value="CAK0885544.1"/>
    <property type="molecule type" value="Genomic_DNA"/>
</dbReference>
<comment type="caution">
    <text evidence="1">The sequence shown here is derived from an EMBL/GenBank/DDBJ whole genome shotgun (WGS) entry which is preliminary data.</text>
</comment>
<evidence type="ECO:0008006" key="3">
    <source>
        <dbReference type="Google" id="ProtNLM"/>
    </source>
</evidence>
<keyword evidence="2" id="KW-1185">Reference proteome</keyword>
<gene>
    <name evidence="1" type="ORF">PCOR1329_LOCUS67138</name>
</gene>
<evidence type="ECO:0000313" key="2">
    <source>
        <dbReference type="Proteomes" id="UP001189429"/>
    </source>
</evidence>
<proteinExistence type="predicted"/>
<dbReference type="SUPFAM" id="SSF53098">
    <property type="entry name" value="Ribonuclease H-like"/>
    <property type="match status" value="1"/>
</dbReference>
<dbReference type="InterPro" id="IPR012337">
    <property type="entry name" value="RNaseH-like_sf"/>
</dbReference>
<evidence type="ECO:0000313" key="1">
    <source>
        <dbReference type="EMBL" id="CAK0885544.1"/>
    </source>
</evidence>
<accession>A0ABN9WK50</accession>
<dbReference type="Proteomes" id="UP001189429">
    <property type="component" value="Unassembled WGS sequence"/>
</dbReference>
<reference evidence="1" key="1">
    <citation type="submission" date="2023-10" db="EMBL/GenBank/DDBJ databases">
        <authorList>
            <person name="Chen Y."/>
            <person name="Shah S."/>
            <person name="Dougan E. K."/>
            <person name="Thang M."/>
            <person name="Chan C."/>
        </authorList>
    </citation>
    <scope>NUCLEOTIDE SEQUENCE [LARGE SCALE GENOMIC DNA]</scope>
</reference>
<protein>
    <recommendedName>
        <fullName evidence="3">RNase H type-1 domain-containing protein</fullName>
    </recommendedName>
</protein>